<sequence length="308" mass="35899">MNRKLLFAFLLLLSAFSSKAQDVRFNPDTIRTIVIDSPVNIRSHKLNAQDFIDAVLADTGFYKAFRNMKRYGFTAANDIYTYDKNNKVEGEIHRRIRHSIVNGKPKTEYLLKQDKGKIYKKNGKYDLYTVEMFDYIFDNAYKSEFSAADPFEGGGGGKNGSYKAKAKTLIFSPGRRVPGIPFISSKTEIFSSDMRQFYRYEFARGKYLDTIPVYRFKVIRKSSTSDSDVMINELTTIFDMRDFKILGRYVDMRFDNIFVDFNVKMNIELVPYNGELLPAKMSYQGNWDIPLHKEERSSFLILHKDYHK</sequence>
<evidence type="ECO:0000256" key="1">
    <source>
        <dbReference type="SAM" id="SignalP"/>
    </source>
</evidence>
<feature type="signal peptide" evidence="1">
    <location>
        <begin position="1"/>
        <end position="20"/>
    </location>
</feature>
<name>A0ABW5XQV9_9SPHI</name>
<dbReference type="Proteomes" id="UP001597601">
    <property type="component" value="Unassembled WGS sequence"/>
</dbReference>
<evidence type="ECO:0000313" key="2">
    <source>
        <dbReference type="EMBL" id="MFD2864735.1"/>
    </source>
</evidence>
<organism evidence="2 3">
    <name type="scientific">Mucilaginibacter antarcticus</name>
    <dbReference type="NCBI Taxonomy" id="1855725"/>
    <lineage>
        <taxon>Bacteria</taxon>
        <taxon>Pseudomonadati</taxon>
        <taxon>Bacteroidota</taxon>
        <taxon>Sphingobacteriia</taxon>
        <taxon>Sphingobacteriales</taxon>
        <taxon>Sphingobacteriaceae</taxon>
        <taxon>Mucilaginibacter</taxon>
    </lineage>
</organism>
<proteinExistence type="predicted"/>
<gene>
    <name evidence="2" type="ORF">ACFSYC_08560</name>
</gene>
<keyword evidence="3" id="KW-1185">Reference proteome</keyword>
<protein>
    <submittedName>
        <fullName evidence="2">Uncharacterized protein</fullName>
    </submittedName>
</protein>
<dbReference type="RefSeq" id="WP_377125747.1">
    <property type="nucleotide sequence ID" value="NZ_JBHUHN010000001.1"/>
</dbReference>
<accession>A0ABW5XQV9</accession>
<comment type="caution">
    <text evidence="2">The sequence shown here is derived from an EMBL/GenBank/DDBJ whole genome shotgun (WGS) entry which is preliminary data.</text>
</comment>
<dbReference type="EMBL" id="JBHUON010000008">
    <property type="protein sequence ID" value="MFD2864735.1"/>
    <property type="molecule type" value="Genomic_DNA"/>
</dbReference>
<keyword evidence="1" id="KW-0732">Signal</keyword>
<evidence type="ECO:0000313" key="3">
    <source>
        <dbReference type="Proteomes" id="UP001597601"/>
    </source>
</evidence>
<feature type="chain" id="PRO_5046205116" evidence="1">
    <location>
        <begin position="21"/>
        <end position="308"/>
    </location>
</feature>
<reference evidence="3" key="1">
    <citation type="journal article" date="2019" name="Int. J. Syst. Evol. Microbiol.">
        <title>The Global Catalogue of Microorganisms (GCM) 10K type strain sequencing project: providing services to taxonomists for standard genome sequencing and annotation.</title>
        <authorList>
            <consortium name="The Broad Institute Genomics Platform"/>
            <consortium name="The Broad Institute Genome Sequencing Center for Infectious Disease"/>
            <person name="Wu L."/>
            <person name="Ma J."/>
        </authorList>
    </citation>
    <scope>NUCLEOTIDE SEQUENCE [LARGE SCALE GENOMIC DNA]</scope>
    <source>
        <strain evidence="3">KCTC 52232</strain>
    </source>
</reference>